<evidence type="ECO:0000313" key="7">
    <source>
        <dbReference type="EMBL" id="CAD5123150.1"/>
    </source>
</evidence>
<comment type="caution">
    <text evidence="7">The sequence shown here is derived from an EMBL/GenBank/DDBJ whole genome shotgun (WGS) entry which is preliminary data.</text>
</comment>
<feature type="transmembrane region" description="Helical" evidence="5">
    <location>
        <begin position="51"/>
        <end position="76"/>
    </location>
</feature>
<dbReference type="EMBL" id="CAJFCJ010000019">
    <property type="protein sequence ID" value="CAD5123150.1"/>
    <property type="molecule type" value="Genomic_DNA"/>
</dbReference>
<dbReference type="InterPro" id="IPR050307">
    <property type="entry name" value="Sterol_Desaturase_Related"/>
</dbReference>
<comment type="subcellular location">
    <subcellularLocation>
        <location evidence="1">Membrane</location>
    </subcellularLocation>
</comment>
<sequence>MAGETRNLYLSSVEQKTDSFNSSFYSDKDWRILQPIWDLRFGYENVLSSPVFPPILCTLFYVIYCSIYTIIDLYFVNFKIIKRYKIQPDRAPNAKGIERAVLLTLWNNMVWTLPITMAQWAFTPNEVLPKVAPTLFEFIWQHFAALAMFDFFYFTWHSIHHKVRFLYKHCHAVHHEYYVCNSWVTQYLHPWELICVGFFTYSSVMIFNPHPMTKWSYLLFSEIISIDEHSGYDFPFMLSNIFKIMGGAVKHDMHHMRPLTNYAPFYLYWDWIFGTNCPGVRAGGYRDQAMLEYERKRKERISNMKGKQKHKFSWWYKYIN</sequence>
<reference evidence="7 8" key="1">
    <citation type="submission" date="2020-08" db="EMBL/GenBank/DDBJ databases">
        <authorList>
            <person name="Hejnol A."/>
        </authorList>
    </citation>
    <scope>NUCLEOTIDE SEQUENCE [LARGE SCALE GENOMIC DNA]</scope>
</reference>
<keyword evidence="8" id="KW-1185">Reference proteome</keyword>
<proteinExistence type="predicted"/>
<keyword evidence="2 5" id="KW-0812">Transmembrane</keyword>
<gene>
    <name evidence="7" type="ORF">DGYR_LOCUS10861</name>
</gene>
<evidence type="ECO:0000256" key="4">
    <source>
        <dbReference type="ARBA" id="ARBA00023136"/>
    </source>
</evidence>
<dbReference type="Pfam" id="PF04116">
    <property type="entry name" value="FA_hydroxylase"/>
    <property type="match status" value="1"/>
</dbReference>
<dbReference type="GO" id="GO:0016491">
    <property type="term" value="F:oxidoreductase activity"/>
    <property type="evidence" value="ECO:0007669"/>
    <property type="project" value="InterPro"/>
</dbReference>
<dbReference type="GO" id="GO:0005506">
    <property type="term" value="F:iron ion binding"/>
    <property type="evidence" value="ECO:0007669"/>
    <property type="project" value="InterPro"/>
</dbReference>
<dbReference type="OrthoDB" id="1658724at2759"/>
<evidence type="ECO:0000256" key="3">
    <source>
        <dbReference type="ARBA" id="ARBA00022989"/>
    </source>
</evidence>
<dbReference type="GO" id="GO:0008610">
    <property type="term" value="P:lipid biosynthetic process"/>
    <property type="evidence" value="ECO:0007669"/>
    <property type="project" value="InterPro"/>
</dbReference>
<dbReference type="InterPro" id="IPR006694">
    <property type="entry name" value="Fatty_acid_hydroxylase"/>
</dbReference>
<keyword evidence="4 5" id="KW-0472">Membrane</keyword>
<evidence type="ECO:0000259" key="6">
    <source>
        <dbReference type="Pfam" id="PF04116"/>
    </source>
</evidence>
<protein>
    <recommendedName>
        <fullName evidence="6">Fatty acid hydroxylase domain-containing protein</fullName>
    </recommendedName>
</protein>
<name>A0A7I8W4M5_9ANNE</name>
<feature type="domain" description="Fatty acid hydroxylase" evidence="6">
    <location>
        <begin position="144"/>
        <end position="275"/>
    </location>
</feature>
<dbReference type="GO" id="GO:0016020">
    <property type="term" value="C:membrane"/>
    <property type="evidence" value="ECO:0007669"/>
    <property type="project" value="UniProtKB-SubCell"/>
</dbReference>
<evidence type="ECO:0000256" key="1">
    <source>
        <dbReference type="ARBA" id="ARBA00004370"/>
    </source>
</evidence>
<dbReference type="AlphaFoldDB" id="A0A7I8W4M5"/>
<evidence type="ECO:0000313" key="8">
    <source>
        <dbReference type="Proteomes" id="UP000549394"/>
    </source>
</evidence>
<dbReference type="Proteomes" id="UP000549394">
    <property type="component" value="Unassembled WGS sequence"/>
</dbReference>
<dbReference type="PANTHER" id="PTHR11863">
    <property type="entry name" value="STEROL DESATURASE"/>
    <property type="match status" value="1"/>
</dbReference>
<evidence type="ECO:0000256" key="5">
    <source>
        <dbReference type="SAM" id="Phobius"/>
    </source>
</evidence>
<keyword evidence="3 5" id="KW-1133">Transmembrane helix</keyword>
<evidence type="ECO:0000256" key="2">
    <source>
        <dbReference type="ARBA" id="ARBA00022692"/>
    </source>
</evidence>
<accession>A0A7I8W4M5</accession>
<feature type="transmembrane region" description="Helical" evidence="5">
    <location>
        <begin position="97"/>
        <end position="118"/>
    </location>
</feature>
<feature type="transmembrane region" description="Helical" evidence="5">
    <location>
        <begin position="138"/>
        <end position="156"/>
    </location>
</feature>
<organism evidence="7 8">
    <name type="scientific">Dimorphilus gyrociliatus</name>
    <dbReference type="NCBI Taxonomy" id="2664684"/>
    <lineage>
        <taxon>Eukaryota</taxon>
        <taxon>Metazoa</taxon>
        <taxon>Spiralia</taxon>
        <taxon>Lophotrochozoa</taxon>
        <taxon>Annelida</taxon>
        <taxon>Polychaeta</taxon>
        <taxon>Polychaeta incertae sedis</taxon>
        <taxon>Dinophilidae</taxon>
        <taxon>Dimorphilus</taxon>
    </lineage>
</organism>